<dbReference type="InParanoid" id="A0A6P6XWP0"/>
<accession>A0A6P6XWP0</accession>
<dbReference type="AlphaFoldDB" id="A0A6P6XWP0"/>
<proteinExistence type="predicted"/>
<reference evidence="2" key="1">
    <citation type="submission" date="2025-08" db="UniProtKB">
        <authorList>
            <consortium name="RefSeq"/>
        </authorList>
    </citation>
    <scope>IDENTIFICATION</scope>
    <source>
        <strain evidence="2">Airmid</strain>
    </source>
</reference>
<sequence>MAGVTLESHTTYNQTSSSFWNGNWGNVPFALLILILISATITVLLLMLTLYCLFFCLWKKYYRPKPKNDILTSRRSFLFTESLSQTRSIGSGGKKRKNVNNPTAIPTNWADVEIMLKMPNDAMRQLKREQTPIMRMVQLTRANRRQLINLGYSDAELESIGYYRSDTLNKNRKQIPDWYATVTDNSQSESLSLKPMIRTDQSEQEVTFKSTEFESGRSNRDKRGRMLPNKYK</sequence>
<gene>
    <name evidence="2" type="primary">LOC113791698</name>
</gene>
<evidence type="ECO:0000313" key="2">
    <source>
        <dbReference type="RefSeq" id="XP_027197306.1"/>
    </source>
</evidence>
<dbReference type="OrthoDB" id="10432701at2759"/>
<dbReference type="KEGG" id="dpte:113791698"/>
<dbReference type="GeneID" id="113791698"/>
<name>A0A6P6XWP0_DERPT</name>
<protein>
    <submittedName>
        <fullName evidence="2">Uncharacterized protein LOC113791698</fullName>
    </submittedName>
</protein>
<evidence type="ECO:0000313" key="1">
    <source>
        <dbReference type="Proteomes" id="UP000515146"/>
    </source>
</evidence>
<dbReference type="RefSeq" id="XP_027197306.1">
    <property type="nucleotide sequence ID" value="XM_027341505.1"/>
</dbReference>
<organism evidence="1 2">
    <name type="scientific">Dermatophagoides pteronyssinus</name>
    <name type="common">European house dust mite</name>
    <dbReference type="NCBI Taxonomy" id="6956"/>
    <lineage>
        <taxon>Eukaryota</taxon>
        <taxon>Metazoa</taxon>
        <taxon>Ecdysozoa</taxon>
        <taxon>Arthropoda</taxon>
        <taxon>Chelicerata</taxon>
        <taxon>Arachnida</taxon>
        <taxon>Acari</taxon>
        <taxon>Acariformes</taxon>
        <taxon>Sarcoptiformes</taxon>
        <taxon>Astigmata</taxon>
        <taxon>Psoroptidia</taxon>
        <taxon>Analgoidea</taxon>
        <taxon>Pyroglyphidae</taxon>
        <taxon>Dermatophagoidinae</taxon>
        <taxon>Dermatophagoides</taxon>
    </lineage>
</organism>
<dbReference type="Proteomes" id="UP000515146">
    <property type="component" value="Unplaced"/>
</dbReference>
<keyword evidence="1" id="KW-1185">Reference proteome</keyword>